<reference evidence="2" key="1">
    <citation type="journal article" date="2013" name="Nature">
        <title>Draft genome of the wheat A-genome progenitor Triticum urartu.</title>
        <authorList>
            <person name="Ling H.Q."/>
            <person name="Zhao S."/>
            <person name="Liu D."/>
            <person name="Wang J."/>
            <person name="Sun H."/>
            <person name="Zhang C."/>
            <person name="Fan H."/>
            <person name="Li D."/>
            <person name="Dong L."/>
            <person name="Tao Y."/>
            <person name="Gao C."/>
            <person name="Wu H."/>
            <person name="Li Y."/>
            <person name="Cui Y."/>
            <person name="Guo X."/>
            <person name="Zheng S."/>
            <person name="Wang B."/>
            <person name="Yu K."/>
            <person name="Liang Q."/>
            <person name="Yang W."/>
            <person name="Lou X."/>
            <person name="Chen J."/>
            <person name="Feng M."/>
            <person name="Jian J."/>
            <person name="Zhang X."/>
            <person name="Luo G."/>
            <person name="Jiang Y."/>
            <person name="Liu J."/>
            <person name="Wang Z."/>
            <person name="Sha Y."/>
            <person name="Zhang B."/>
            <person name="Wu H."/>
            <person name="Tang D."/>
            <person name="Shen Q."/>
            <person name="Xue P."/>
            <person name="Zou S."/>
            <person name="Wang X."/>
            <person name="Liu X."/>
            <person name="Wang F."/>
            <person name="Yang Y."/>
            <person name="An X."/>
            <person name="Dong Z."/>
            <person name="Zhang K."/>
            <person name="Zhang X."/>
            <person name="Luo M.C."/>
            <person name="Dvorak J."/>
            <person name="Tong Y."/>
            <person name="Wang J."/>
            <person name="Yang H."/>
            <person name="Li Z."/>
            <person name="Wang D."/>
            <person name="Zhang A."/>
            <person name="Wang J."/>
        </authorList>
    </citation>
    <scope>NUCLEOTIDE SEQUENCE</scope>
    <source>
        <strain evidence="2">cv. G1812</strain>
    </source>
</reference>
<dbReference type="EnsemblPlants" id="TuG1812G0100002728.01.T06">
    <property type="protein sequence ID" value="TuG1812G0100002728.01.T06"/>
    <property type="gene ID" value="TuG1812G0100002728.01"/>
</dbReference>
<keyword evidence="2" id="KW-1185">Reference proteome</keyword>
<organism evidence="1 2">
    <name type="scientific">Triticum urartu</name>
    <name type="common">Red wild einkorn</name>
    <name type="synonym">Crithodium urartu</name>
    <dbReference type="NCBI Taxonomy" id="4572"/>
    <lineage>
        <taxon>Eukaryota</taxon>
        <taxon>Viridiplantae</taxon>
        <taxon>Streptophyta</taxon>
        <taxon>Embryophyta</taxon>
        <taxon>Tracheophyta</taxon>
        <taxon>Spermatophyta</taxon>
        <taxon>Magnoliopsida</taxon>
        <taxon>Liliopsida</taxon>
        <taxon>Poales</taxon>
        <taxon>Poaceae</taxon>
        <taxon>BOP clade</taxon>
        <taxon>Pooideae</taxon>
        <taxon>Triticodae</taxon>
        <taxon>Triticeae</taxon>
        <taxon>Triticinae</taxon>
        <taxon>Triticum</taxon>
    </lineage>
</organism>
<sequence length="88" mass="9796">MCAVVKHVAPLLLTAIISGRSHDMVCGSCFLYLLIFDFVKLTECTKDRRHGLMEWTSWGLLGTLSSAGTMPKEVNLFQYTIAEVCINV</sequence>
<dbReference type="Proteomes" id="UP000015106">
    <property type="component" value="Chromosome 1"/>
</dbReference>
<evidence type="ECO:0000313" key="2">
    <source>
        <dbReference type="Proteomes" id="UP000015106"/>
    </source>
</evidence>
<proteinExistence type="predicted"/>
<reference evidence="1" key="3">
    <citation type="submission" date="2022-06" db="UniProtKB">
        <authorList>
            <consortium name="EnsemblPlants"/>
        </authorList>
    </citation>
    <scope>IDENTIFICATION</scope>
</reference>
<reference evidence="1" key="2">
    <citation type="submission" date="2018-03" db="EMBL/GenBank/DDBJ databases">
        <title>The Triticum urartu genome reveals the dynamic nature of wheat genome evolution.</title>
        <authorList>
            <person name="Ling H."/>
            <person name="Ma B."/>
            <person name="Shi X."/>
            <person name="Liu H."/>
            <person name="Dong L."/>
            <person name="Sun H."/>
            <person name="Cao Y."/>
            <person name="Gao Q."/>
            <person name="Zheng S."/>
            <person name="Li Y."/>
            <person name="Yu Y."/>
            <person name="Du H."/>
            <person name="Qi M."/>
            <person name="Li Y."/>
            <person name="Yu H."/>
            <person name="Cui Y."/>
            <person name="Wang N."/>
            <person name="Chen C."/>
            <person name="Wu H."/>
            <person name="Zhao Y."/>
            <person name="Zhang J."/>
            <person name="Li Y."/>
            <person name="Zhou W."/>
            <person name="Zhang B."/>
            <person name="Hu W."/>
            <person name="Eijk M."/>
            <person name="Tang J."/>
            <person name="Witsenboer H."/>
            <person name="Zhao S."/>
            <person name="Li Z."/>
            <person name="Zhang A."/>
            <person name="Wang D."/>
            <person name="Liang C."/>
        </authorList>
    </citation>
    <scope>NUCLEOTIDE SEQUENCE [LARGE SCALE GENOMIC DNA]</scope>
    <source>
        <strain evidence="1">cv. G1812</strain>
    </source>
</reference>
<dbReference type="Gramene" id="TuG1812G0100002728.01.T06">
    <property type="protein sequence ID" value="TuG1812G0100002728.01.T06"/>
    <property type="gene ID" value="TuG1812G0100002728.01"/>
</dbReference>
<dbReference type="AlphaFoldDB" id="A0A8R7K118"/>
<accession>A0A8R7K118</accession>
<name>A0A8R7K118_TRIUA</name>
<evidence type="ECO:0000313" key="1">
    <source>
        <dbReference type="EnsemblPlants" id="TuG1812G0100002728.01.T06"/>
    </source>
</evidence>
<protein>
    <submittedName>
        <fullName evidence="1">Uncharacterized protein</fullName>
    </submittedName>
</protein>